<evidence type="ECO:0000256" key="2">
    <source>
        <dbReference type="SAM" id="SignalP"/>
    </source>
</evidence>
<organism evidence="3 4">
    <name type="scientific">Aedoeadaptatus nemausensis</name>
    <dbReference type="NCBI Taxonomy" id="2582829"/>
    <lineage>
        <taxon>Bacteria</taxon>
        <taxon>Bacillati</taxon>
        <taxon>Bacillota</taxon>
        <taxon>Tissierellia</taxon>
        <taxon>Tissierellales</taxon>
        <taxon>Peptoniphilaceae</taxon>
        <taxon>Aedoeadaptatus</taxon>
    </lineage>
</organism>
<keyword evidence="4" id="KW-1185">Reference proteome</keyword>
<dbReference type="InterPro" id="IPR026045">
    <property type="entry name" value="Ferric-bd"/>
</dbReference>
<accession>A0A6V6Y1T8</accession>
<dbReference type="Proteomes" id="UP000586454">
    <property type="component" value="Unassembled WGS sequence"/>
</dbReference>
<dbReference type="GO" id="GO:0030976">
    <property type="term" value="F:thiamine pyrophosphate binding"/>
    <property type="evidence" value="ECO:0007669"/>
    <property type="project" value="TreeGrafter"/>
</dbReference>
<comment type="caution">
    <text evidence="3">The sequence shown here is derived from an EMBL/GenBank/DDBJ whole genome shotgun (WGS) entry which is preliminary data.</text>
</comment>
<dbReference type="PANTHER" id="PTHR30006:SF2">
    <property type="entry name" value="ABC TRANSPORTER SUBSTRATE-BINDING PROTEIN"/>
    <property type="match status" value="1"/>
</dbReference>
<dbReference type="Gene3D" id="3.40.190.10">
    <property type="entry name" value="Periplasmic binding protein-like II"/>
    <property type="match status" value="2"/>
</dbReference>
<dbReference type="SUPFAM" id="SSF53850">
    <property type="entry name" value="Periplasmic binding protein-like II"/>
    <property type="match status" value="1"/>
</dbReference>
<dbReference type="CDD" id="cd13544">
    <property type="entry name" value="PBP2_Fbp_like_1"/>
    <property type="match status" value="1"/>
</dbReference>
<dbReference type="EMBL" id="CAIJCS010000014">
    <property type="protein sequence ID" value="CAC9926033.1"/>
    <property type="molecule type" value="Genomic_DNA"/>
</dbReference>
<dbReference type="PIRSF" id="PIRSF002825">
    <property type="entry name" value="CfbpA"/>
    <property type="match status" value="1"/>
</dbReference>
<reference evidence="3 4" key="1">
    <citation type="submission" date="2020-06" db="EMBL/GenBank/DDBJ databases">
        <authorList>
            <person name="Criscuolo A."/>
        </authorList>
    </citation>
    <scope>NUCLEOTIDE SEQUENCE [LARGE SCALE GENOMIC DNA]</scope>
    <source>
        <strain evidence="3">1804121828</strain>
    </source>
</reference>
<proteinExistence type="predicted"/>
<dbReference type="GO" id="GO:0030288">
    <property type="term" value="C:outer membrane-bounded periplasmic space"/>
    <property type="evidence" value="ECO:0007669"/>
    <property type="project" value="TreeGrafter"/>
</dbReference>
<name>A0A6V6Y1T8_9FIRM</name>
<sequence>MKKKLLAAFSLLMMLTLVACGGGSENSASSAEGDKKFEGVTLKAIVSYGDIEPAFEKFTEDTGIKVEYTPMSTGAALAKLNAEGGKSDVDVWLGGGADSYIAAKDKGYLFKYEPKGAKDIDEMYKDPEGYWTAVSFQAAGIIVNNKVLEEKGLEAPKSWEDLTDPKYKDEIIFANPAISGTAYALLETMYQNKGEEYTYDFLERLNENVAYYTEGGGEPAKKVSAGEFAIGFTPITGDYYDLANEYPVSIIEAEDLFPWIPSPVAIFESSEQKEAAQVFADYFTSKEGGDALQSAEARIMSRDDVAMPDNMSHLKKDNFLPVDMAKMAENRDKVLAKFLEIAGAKAPVKEETK</sequence>
<feature type="signal peptide" evidence="2">
    <location>
        <begin position="1"/>
        <end position="19"/>
    </location>
</feature>
<protein>
    <recommendedName>
        <fullName evidence="5">2-aminoethylphosphonate ABC transporter substrate-binding protein</fullName>
    </recommendedName>
</protein>
<evidence type="ECO:0000256" key="1">
    <source>
        <dbReference type="ARBA" id="ARBA00022729"/>
    </source>
</evidence>
<evidence type="ECO:0008006" key="5">
    <source>
        <dbReference type="Google" id="ProtNLM"/>
    </source>
</evidence>
<dbReference type="RefSeq" id="WP_180499166.1">
    <property type="nucleotide sequence ID" value="NZ_CAIJCS010000014.1"/>
</dbReference>
<dbReference type="GO" id="GO:0030975">
    <property type="term" value="F:thiamine binding"/>
    <property type="evidence" value="ECO:0007669"/>
    <property type="project" value="TreeGrafter"/>
</dbReference>
<dbReference type="Pfam" id="PF13343">
    <property type="entry name" value="SBP_bac_6"/>
    <property type="match status" value="1"/>
</dbReference>
<feature type="chain" id="PRO_5038994530" description="2-aminoethylphosphonate ABC transporter substrate-binding protein" evidence="2">
    <location>
        <begin position="20"/>
        <end position="353"/>
    </location>
</feature>
<dbReference type="GO" id="GO:0015888">
    <property type="term" value="P:thiamine transport"/>
    <property type="evidence" value="ECO:0007669"/>
    <property type="project" value="TreeGrafter"/>
</dbReference>
<dbReference type="PANTHER" id="PTHR30006">
    <property type="entry name" value="THIAMINE-BINDING PERIPLASMIC PROTEIN-RELATED"/>
    <property type="match status" value="1"/>
</dbReference>
<gene>
    <name evidence="3" type="ORF">PEPNEM18_00655</name>
</gene>
<evidence type="ECO:0000313" key="4">
    <source>
        <dbReference type="Proteomes" id="UP000586454"/>
    </source>
</evidence>
<keyword evidence="1 2" id="KW-0732">Signal</keyword>
<dbReference type="PROSITE" id="PS51257">
    <property type="entry name" value="PROKAR_LIPOPROTEIN"/>
    <property type="match status" value="1"/>
</dbReference>
<evidence type="ECO:0000313" key="3">
    <source>
        <dbReference type="EMBL" id="CAC9926033.1"/>
    </source>
</evidence>
<dbReference type="AlphaFoldDB" id="A0A6V6Y1T8"/>